<keyword evidence="2" id="KW-1185">Reference proteome</keyword>
<accession>A0AAD5R7F3</accession>
<sequence>MNDLTMSQTRRVSILQRFVKLTGEDFLEKLGAPISNGPRAATLSHLRMSKKQSRVSFDQGLSTASFEKRSAEQMIIQKTVMTSQFEIHDAYVTDAYLHRQVTISSQQ</sequence>
<comment type="caution">
    <text evidence="1">The sequence shown here is derived from an EMBL/GenBank/DDBJ whole genome shotgun (WGS) entry which is preliminary data.</text>
</comment>
<protein>
    <submittedName>
        <fullName evidence="1">Uncharacterized protein</fullName>
    </submittedName>
</protein>
<gene>
    <name evidence="1" type="ORF">KIN20_032682</name>
</gene>
<organism evidence="1 2">
    <name type="scientific">Parelaphostrongylus tenuis</name>
    <name type="common">Meningeal worm</name>
    <dbReference type="NCBI Taxonomy" id="148309"/>
    <lineage>
        <taxon>Eukaryota</taxon>
        <taxon>Metazoa</taxon>
        <taxon>Ecdysozoa</taxon>
        <taxon>Nematoda</taxon>
        <taxon>Chromadorea</taxon>
        <taxon>Rhabditida</taxon>
        <taxon>Rhabditina</taxon>
        <taxon>Rhabditomorpha</taxon>
        <taxon>Strongyloidea</taxon>
        <taxon>Metastrongylidae</taxon>
        <taxon>Parelaphostrongylus</taxon>
    </lineage>
</organism>
<dbReference type="EMBL" id="JAHQIW010006868">
    <property type="protein sequence ID" value="KAJ1370862.1"/>
    <property type="molecule type" value="Genomic_DNA"/>
</dbReference>
<reference evidence="1" key="1">
    <citation type="submission" date="2021-06" db="EMBL/GenBank/DDBJ databases">
        <title>Parelaphostrongylus tenuis whole genome reference sequence.</title>
        <authorList>
            <person name="Garwood T.J."/>
            <person name="Larsen P.A."/>
            <person name="Fountain-Jones N.M."/>
            <person name="Garbe J.R."/>
            <person name="Macchietto M.G."/>
            <person name="Kania S.A."/>
            <person name="Gerhold R.W."/>
            <person name="Richards J.E."/>
            <person name="Wolf T.M."/>
        </authorList>
    </citation>
    <scope>NUCLEOTIDE SEQUENCE</scope>
    <source>
        <strain evidence="1">MNPRO001-30</strain>
        <tissue evidence="1">Meninges</tissue>
    </source>
</reference>
<name>A0AAD5R7F3_PARTN</name>
<dbReference type="Proteomes" id="UP001196413">
    <property type="component" value="Unassembled WGS sequence"/>
</dbReference>
<evidence type="ECO:0000313" key="1">
    <source>
        <dbReference type="EMBL" id="KAJ1370862.1"/>
    </source>
</evidence>
<evidence type="ECO:0000313" key="2">
    <source>
        <dbReference type="Proteomes" id="UP001196413"/>
    </source>
</evidence>
<proteinExistence type="predicted"/>
<dbReference type="AlphaFoldDB" id="A0AAD5R7F3"/>